<evidence type="ECO:0000256" key="11">
    <source>
        <dbReference type="ARBA" id="ARBA00022967"/>
    </source>
</evidence>
<dbReference type="GO" id="GO:0005737">
    <property type="term" value="C:cytoplasm"/>
    <property type="evidence" value="ECO:0007669"/>
    <property type="project" value="UniProtKB-SubCell"/>
</dbReference>
<dbReference type="GO" id="GO:0016887">
    <property type="term" value="F:ATP hydrolysis activity"/>
    <property type="evidence" value="ECO:0007669"/>
    <property type="project" value="InterPro"/>
</dbReference>
<dbReference type="RefSeq" id="WP_136961499.1">
    <property type="nucleotide sequence ID" value="NZ_CP039690.1"/>
</dbReference>
<sequence length="238" mass="25654">MLVARRIAKAHDGRPVVLGVDLALRRGEVVGLLGPNGAGKTTTFGMIAGLVVPDSGIVTLDGVDMTRFPLFTRARLGLGYLPQEPSIFRGSSVDDNILIVLESLIADRPARIARLDALLDEFGLTDIRRSRAGSLSGGERRRLEIARTLASDPAFILLDEPFAGVDPIAVTEMRLVVRRLTARGIGVLVTDHNVRETLSLVDRAYIIDGGRILAAGPVDRIVRDPRVQDAYLGEGFAL</sequence>
<dbReference type="OrthoDB" id="9806149at2"/>
<feature type="domain" description="ABC transporter" evidence="15">
    <location>
        <begin position="2"/>
        <end position="234"/>
    </location>
</feature>
<evidence type="ECO:0000256" key="3">
    <source>
        <dbReference type="ARBA" id="ARBA00010865"/>
    </source>
</evidence>
<evidence type="ECO:0000256" key="2">
    <source>
        <dbReference type="ARBA" id="ARBA00004515"/>
    </source>
</evidence>
<evidence type="ECO:0000256" key="5">
    <source>
        <dbReference type="ARBA" id="ARBA00022448"/>
    </source>
</evidence>
<evidence type="ECO:0000256" key="1">
    <source>
        <dbReference type="ARBA" id="ARBA00004496"/>
    </source>
</evidence>
<dbReference type="Gene3D" id="3.40.50.300">
    <property type="entry name" value="P-loop containing nucleotide triphosphate hydrolases"/>
    <property type="match status" value="1"/>
</dbReference>
<keyword evidence="11" id="KW-1278">Translocase</keyword>
<keyword evidence="6" id="KW-1003">Cell membrane</keyword>
<evidence type="ECO:0000256" key="7">
    <source>
        <dbReference type="ARBA" id="ARBA00022490"/>
    </source>
</evidence>
<dbReference type="EMBL" id="CP039690">
    <property type="protein sequence ID" value="QCI66053.1"/>
    <property type="molecule type" value="Genomic_DNA"/>
</dbReference>
<evidence type="ECO:0000256" key="14">
    <source>
        <dbReference type="ARBA" id="ARBA00026081"/>
    </source>
</evidence>
<accession>A0A4D7B4W2</accession>
<protein>
    <recommendedName>
        <fullName evidence="4">Lipopolysaccharide export system ATP-binding protein LptB</fullName>
    </recommendedName>
</protein>
<evidence type="ECO:0000313" key="16">
    <source>
        <dbReference type="EMBL" id="QCI66053.1"/>
    </source>
</evidence>
<evidence type="ECO:0000256" key="13">
    <source>
        <dbReference type="ARBA" id="ARBA00024818"/>
    </source>
</evidence>
<evidence type="ECO:0000256" key="12">
    <source>
        <dbReference type="ARBA" id="ARBA00023136"/>
    </source>
</evidence>
<dbReference type="PROSITE" id="PS50893">
    <property type="entry name" value="ABC_TRANSPORTER_2"/>
    <property type="match status" value="1"/>
</dbReference>
<gene>
    <name evidence="16" type="primary">lptB</name>
    <name evidence="16" type="ORF">E8M01_18665</name>
</gene>
<dbReference type="SMART" id="SM00382">
    <property type="entry name" value="AAA"/>
    <property type="match status" value="1"/>
</dbReference>
<reference evidence="16 17" key="1">
    <citation type="submission" date="2019-04" db="EMBL/GenBank/DDBJ databases">
        <title>Phreatobacter aquaticus sp. nov.</title>
        <authorList>
            <person name="Choi A."/>
        </authorList>
    </citation>
    <scope>NUCLEOTIDE SEQUENCE [LARGE SCALE GENOMIC DNA]</scope>
    <source>
        <strain evidence="16 17">KCTC 52518</strain>
    </source>
</reference>
<dbReference type="AlphaFoldDB" id="A0A4D7B4W2"/>
<dbReference type="InterPro" id="IPR032823">
    <property type="entry name" value="BCA_ABC_TP_C"/>
</dbReference>
<dbReference type="Pfam" id="PF12399">
    <property type="entry name" value="BCA_ABC_TP_C"/>
    <property type="match status" value="1"/>
</dbReference>
<dbReference type="GO" id="GO:0043190">
    <property type="term" value="C:ATP-binding cassette (ABC) transporter complex"/>
    <property type="evidence" value="ECO:0007669"/>
    <property type="project" value="InterPro"/>
</dbReference>
<dbReference type="PANTHER" id="PTHR45772">
    <property type="entry name" value="CONSERVED COMPONENT OF ABC TRANSPORTER FOR NATURAL AMINO ACIDS-RELATED"/>
    <property type="match status" value="1"/>
</dbReference>
<evidence type="ECO:0000256" key="6">
    <source>
        <dbReference type="ARBA" id="ARBA00022475"/>
    </source>
</evidence>
<dbReference type="InterPro" id="IPR003439">
    <property type="entry name" value="ABC_transporter-like_ATP-bd"/>
</dbReference>
<dbReference type="PANTHER" id="PTHR45772:SF10">
    <property type="entry name" value="LIPOPOLYSACCHARIDE EXPORT SYSTEM ATP-BINDING PROTEIN LPTB"/>
    <property type="match status" value="1"/>
</dbReference>
<dbReference type="GO" id="GO:0055085">
    <property type="term" value="P:transmembrane transport"/>
    <property type="evidence" value="ECO:0007669"/>
    <property type="project" value="InterPro"/>
</dbReference>
<comment type="function">
    <text evidence="13">Part of the ABC transporter complex LptBFG involved in the translocation of lipopolysaccharide (LPS) from the inner membrane to the outer membrane. Probably responsible for energy coupling to the transport system.</text>
</comment>
<dbReference type="InterPro" id="IPR030921">
    <property type="entry name" value="LPS_export_LptB"/>
</dbReference>
<evidence type="ECO:0000256" key="10">
    <source>
        <dbReference type="ARBA" id="ARBA00022840"/>
    </source>
</evidence>
<dbReference type="InterPro" id="IPR027417">
    <property type="entry name" value="P-loop_NTPase"/>
</dbReference>
<dbReference type="InterPro" id="IPR017871">
    <property type="entry name" value="ABC_transporter-like_CS"/>
</dbReference>
<name>A0A4D7B4W2_9HYPH</name>
<evidence type="ECO:0000256" key="8">
    <source>
        <dbReference type="ARBA" id="ARBA00022519"/>
    </source>
</evidence>
<evidence type="ECO:0000256" key="9">
    <source>
        <dbReference type="ARBA" id="ARBA00022741"/>
    </source>
</evidence>
<dbReference type="KEGG" id="pstg:E8M01_18665"/>
<keyword evidence="5" id="KW-0813">Transport</keyword>
<keyword evidence="9" id="KW-0547">Nucleotide-binding</keyword>
<dbReference type="InterPro" id="IPR051120">
    <property type="entry name" value="ABC_AA/LPS_Transport"/>
</dbReference>
<proteinExistence type="inferred from homology"/>
<dbReference type="InterPro" id="IPR003593">
    <property type="entry name" value="AAA+_ATPase"/>
</dbReference>
<evidence type="ECO:0000256" key="4">
    <source>
        <dbReference type="ARBA" id="ARBA00017803"/>
    </source>
</evidence>
<comment type="similarity">
    <text evidence="3">Belongs to the ABC transporter superfamily. Outer membrane lipopolysaccharide export (TC 1.B.42) family.</text>
</comment>
<keyword evidence="7" id="KW-0963">Cytoplasm</keyword>
<dbReference type="SUPFAM" id="SSF52540">
    <property type="entry name" value="P-loop containing nucleoside triphosphate hydrolases"/>
    <property type="match status" value="1"/>
</dbReference>
<dbReference type="NCBIfam" id="TIGR04406">
    <property type="entry name" value="LPS_export_lptB"/>
    <property type="match status" value="1"/>
</dbReference>
<evidence type="ECO:0000259" key="15">
    <source>
        <dbReference type="PROSITE" id="PS50893"/>
    </source>
</evidence>
<keyword evidence="17" id="KW-1185">Reference proteome</keyword>
<keyword evidence="12" id="KW-0472">Membrane</keyword>
<keyword evidence="8" id="KW-0997">Cell inner membrane</keyword>
<dbReference type="PROSITE" id="PS00211">
    <property type="entry name" value="ABC_TRANSPORTER_1"/>
    <property type="match status" value="1"/>
</dbReference>
<dbReference type="GO" id="GO:0005524">
    <property type="term" value="F:ATP binding"/>
    <property type="evidence" value="ECO:0007669"/>
    <property type="project" value="UniProtKB-KW"/>
</dbReference>
<evidence type="ECO:0000313" key="17">
    <source>
        <dbReference type="Proteomes" id="UP000298781"/>
    </source>
</evidence>
<dbReference type="Proteomes" id="UP000298781">
    <property type="component" value="Chromosome"/>
</dbReference>
<comment type="subunit">
    <text evidence="14">Component of the lipopolysaccharide transport and assembly complex. The LptBFG transporter is composed of two ATP-binding proteins (LptB) and two transmembrane proteins (LptF and LptG).</text>
</comment>
<organism evidence="16 17">
    <name type="scientific">Phreatobacter stygius</name>
    <dbReference type="NCBI Taxonomy" id="1940610"/>
    <lineage>
        <taxon>Bacteria</taxon>
        <taxon>Pseudomonadati</taxon>
        <taxon>Pseudomonadota</taxon>
        <taxon>Alphaproteobacteria</taxon>
        <taxon>Hyphomicrobiales</taxon>
        <taxon>Phreatobacteraceae</taxon>
        <taxon>Phreatobacter</taxon>
    </lineage>
</organism>
<dbReference type="Pfam" id="PF00005">
    <property type="entry name" value="ABC_tran"/>
    <property type="match status" value="1"/>
</dbReference>
<comment type="subcellular location">
    <subcellularLocation>
        <location evidence="2">Cell inner membrane</location>
        <topology evidence="2">Peripheral membrane protein</topology>
        <orientation evidence="2">Cytoplasmic side</orientation>
    </subcellularLocation>
    <subcellularLocation>
        <location evidence="1">Cytoplasm</location>
    </subcellularLocation>
</comment>
<keyword evidence="10 16" id="KW-0067">ATP-binding</keyword>